<reference evidence="12" key="1">
    <citation type="submission" date="2017-01" db="EMBL/GenBank/DDBJ databases">
        <title>Comparative genomics of anhydrobiosis in the tardigrade Hypsibius dujardini.</title>
        <authorList>
            <person name="Yoshida Y."/>
            <person name="Koutsovoulos G."/>
            <person name="Laetsch D."/>
            <person name="Stevens L."/>
            <person name="Kumar S."/>
            <person name="Horikawa D."/>
            <person name="Ishino K."/>
            <person name="Komine S."/>
            <person name="Tomita M."/>
            <person name="Blaxter M."/>
            <person name="Arakawa K."/>
        </authorList>
    </citation>
    <scope>NUCLEOTIDE SEQUENCE [LARGE SCALE GENOMIC DNA]</scope>
    <source>
        <strain evidence="12">Z151</strain>
    </source>
</reference>
<dbReference type="OrthoDB" id="2139606at2759"/>
<proteinExistence type="inferred from homology"/>
<name>A0A1W0WA55_HYPEX</name>
<evidence type="ECO:0000256" key="2">
    <source>
        <dbReference type="ARBA" id="ARBA00008661"/>
    </source>
</evidence>
<dbReference type="InterPro" id="IPR002659">
    <property type="entry name" value="Glyco_trans_31"/>
</dbReference>
<comment type="caution">
    <text evidence="11">The sequence shown here is derived from an EMBL/GenBank/DDBJ whole genome shotgun (WGS) entry which is preliminary data.</text>
</comment>
<evidence type="ECO:0000256" key="9">
    <source>
        <dbReference type="ARBA" id="ARBA00023136"/>
    </source>
</evidence>
<keyword evidence="5" id="KW-0812">Transmembrane</keyword>
<sequence length="472" mass="53279">MCVGVFGIIKAFTGVAHYKIVVFKNSFGTLICRSWSIIHQLWDAMRKSGIREGKQSTKQHPWHACWPCRLSSLGILTEFQPSVFADNVWNPSDLINVQLFKKQPRDRGNGENRNYSLEPNVCSGDPASHPRLVVFIPSRPDRPEERAAIRETWGVHARLCNVRVVFGFGSFESQDLFIEVRTENGLYGDLLQASSVVDAYHNQTRLVLSLLEWGSHHCQGAKFIGKADEDAWINIFGVLKYLQLPEANGNSVIGHFLFNETVKREVKDKWFVTKAEYPNSTYPPFPNGQLYIFPQTAVPSVLSASNRLTIHWLDDVFIGGQIPKLLNMSLVHIKEHAHFWDVYSKPCLGRKYFIIHATSASRKRTIFYEPCMETYRKESCQAHLTAAEGSALSESSLTTTTATFGKTTITALNNSTTPEELKASVPISTHKQDISRSLIHSIQILGHDQIFLILSPKVYPPDILQHVRVMVA</sequence>
<dbReference type="Pfam" id="PF01762">
    <property type="entry name" value="Galactosyl_T"/>
    <property type="match status" value="1"/>
</dbReference>
<keyword evidence="3 10" id="KW-0328">Glycosyltransferase</keyword>
<dbReference type="AlphaFoldDB" id="A0A1W0WA55"/>
<dbReference type="PANTHER" id="PTHR11214">
    <property type="entry name" value="BETA-1,3-N-ACETYLGLUCOSAMINYLTRANSFERASE"/>
    <property type="match status" value="1"/>
</dbReference>
<evidence type="ECO:0000256" key="8">
    <source>
        <dbReference type="ARBA" id="ARBA00023034"/>
    </source>
</evidence>
<keyword evidence="7" id="KW-1133">Transmembrane helix</keyword>
<dbReference type="GO" id="GO:0000139">
    <property type="term" value="C:Golgi membrane"/>
    <property type="evidence" value="ECO:0007669"/>
    <property type="project" value="UniProtKB-SubCell"/>
</dbReference>
<evidence type="ECO:0000256" key="7">
    <source>
        <dbReference type="ARBA" id="ARBA00022989"/>
    </source>
</evidence>
<comment type="subcellular location">
    <subcellularLocation>
        <location evidence="1 10">Golgi apparatus membrane</location>
        <topology evidence="1 10">Single-pass type II membrane protein</topology>
    </subcellularLocation>
</comment>
<comment type="similarity">
    <text evidence="2 10">Belongs to the glycosyltransferase 31 family.</text>
</comment>
<accession>A0A1W0WA55</accession>
<dbReference type="GO" id="GO:0016758">
    <property type="term" value="F:hexosyltransferase activity"/>
    <property type="evidence" value="ECO:0007669"/>
    <property type="project" value="InterPro"/>
</dbReference>
<keyword evidence="8 10" id="KW-0333">Golgi apparatus</keyword>
<evidence type="ECO:0000256" key="5">
    <source>
        <dbReference type="ARBA" id="ARBA00022692"/>
    </source>
</evidence>
<protein>
    <recommendedName>
        <fullName evidence="10">Hexosyltransferase</fullName>
        <ecNumber evidence="10">2.4.1.-</ecNumber>
    </recommendedName>
</protein>
<dbReference type="GO" id="GO:0006493">
    <property type="term" value="P:protein O-linked glycosylation"/>
    <property type="evidence" value="ECO:0007669"/>
    <property type="project" value="TreeGrafter"/>
</dbReference>
<evidence type="ECO:0000256" key="1">
    <source>
        <dbReference type="ARBA" id="ARBA00004323"/>
    </source>
</evidence>
<organism evidence="11 12">
    <name type="scientific">Hypsibius exemplaris</name>
    <name type="common">Freshwater tardigrade</name>
    <dbReference type="NCBI Taxonomy" id="2072580"/>
    <lineage>
        <taxon>Eukaryota</taxon>
        <taxon>Metazoa</taxon>
        <taxon>Ecdysozoa</taxon>
        <taxon>Tardigrada</taxon>
        <taxon>Eutardigrada</taxon>
        <taxon>Parachela</taxon>
        <taxon>Hypsibioidea</taxon>
        <taxon>Hypsibiidae</taxon>
        <taxon>Hypsibius</taxon>
    </lineage>
</organism>
<evidence type="ECO:0000256" key="6">
    <source>
        <dbReference type="ARBA" id="ARBA00022968"/>
    </source>
</evidence>
<dbReference type="EMBL" id="MTYJ01000155">
    <property type="protein sequence ID" value="OQV12048.1"/>
    <property type="molecule type" value="Genomic_DNA"/>
</dbReference>
<dbReference type="EC" id="2.4.1.-" evidence="10"/>
<keyword evidence="6" id="KW-0735">Signal-anchor</keyword>
<dbReference type="Proteomes" id="UP000192578">
    <property type="component" value="Unassembled WGS sequence"/>
</dbReference>
<evidence type="ECO:0000256" key="4">
    <source>
        <dbReference type="ARBA" id="ARBA00022679"/>
    </source>
</evidence>
<evidence type="ECO:0000256" key="3">
    <source>
        <dbReference type="ARBA" id="ARBA00022676"/>
    </source>
</evidence>
<keyword evidence="4" id="KW-0808">Transferase</keyword>
<keyword evidence="9" id="KW-0472">Membrane</keyword>
<dbReference type="PANTHER" id="PTHR11214:SF3">
    <property type="entry name" value="BETA-1,3-GALACTOSYLTRANSFERASE 6"/>
    <property type="match status" value="1"/>
</dbReference>
<dbReference type="Gene3D" id="3.90.550.50">
    <property type="match status" value="1"/>
</dbReference>
<evidence type="ECO:0000313" key="12">
    <source>
        <dbReference type="Proteomes" id="UP000192578"/>
    </source>
</evidence>
<keyword evidence="12" id="KW-1185">Reference proteome</keyword>
<evidence type="ECO:0000256" key="10">
    <source>
        <dbReference type="RuleBase" id="RU363063"/>
    </source>
</evidence>
<gene>
    <name evidence="11" type="ORF">BV898_13698</name>
</gene>
<evidence type="ECO:0000313" key="11">
    <source>
        <dbReference type="EMBL" id="OQV12048.1"/>
    </source>
</evidence>